<name>D6WE51_TRICA</name>
<dbReference type="InterPro" id="IPR040079">
    <property type="entry name" value="Glutathione_S-Trfase"/>
</dbReference>
<comment type="subunit">
    <text evidence="1">Homodimer.</text>
</comment>
<dbReference type="AlphaFoldDB" id="D6WE51"/>
<evidence type="ECO:0000259" key="6">
    <source>
        <dbReference type="PROSITE" id="PS50404"/>
    </source>
</evidence>
<dbReference type="Gene3D" id="1.20.1050.10">
    <property type="match status" value="1"/>
</dbReference>
<dbReference type="SUPFAM" id="SSF52833">
    <property type="entry name" value="Thioredoxin-like"/>
    <property type="match status" value="1"/>
</dbReference>
<comment type="similarity">
    <text evidence="4">Belongs to the GST superfamily. Sigma family.</text>
</comment>
<dbReference type="InterPro" id="IPR036249">
    <property type="entry name" value="Thioredoxin-like_sf"/>
</dbReference>
<dbReference type="OMA" id="RIAYEDW"/>
<evidence type="ECO:0000256" key="3">
    <source>
        <dbReference type="ARBA" id="ARBA00022679"/>
    </source>
</evidence>
<accession>D6WE51</accession>
<evidence type="ECO:0000259" key="7">
    <source>
        <dbReference type="PROSITE" id="PS50405"/>
    </source>
</evidence>
<protein>
    <recommendedName>
        <fullName evidence="2">glutathione transferase</fullName>
        <ecNumber evidence="2">2.5.1.18</ecNumber>
    </recommendedName>
</protein>
<dbReference type="SFLD" id="SFLDG00363">
    <property type="entry name" value="AMPS_(cytGST):_Alpha-__Mu-__Pi"/>
    <property type="match status" value="1"/>
</dbReference>
<dbReference type="Pfam" id="PF14497">
    <property type="entry name" value="GST_C_3"/>
    <property type="match status" value="1"/>
</dbReference>
<evidence type="ECO:0000256" key="1">
    <source>
        <dbReference type="ARBA" id="ARBA00011738"/>
    </source>
</evidence>
<dbReference type="SFLD" id="SFLDG01205">
    <property type="entry name" value="AMPS.1"/>
    <property type="match status" value="1"/>
</dbReference>
<comment type="catalytic activity">
    <reaction evidence="5">
        <text>RX + glutathione = an S-substituted glutathione + a halide anion + H(+)</text>
        <dbReference type="Rhea" id="RHEA:16437"/>
        <dbReference type="ChEBI" id="CHEBI:15378"/>
        <dbReference type="ChEBI" id="CHEBI:16042"/>
        <dbReference type="ChEBI" id="CHEBI:17792"/>
        <dbReference type="ChEBI" id="CHEBI:57925"/>
        <dbReference type="ChEBI" id="CHEBI:90779"/>
        <dbReference type="EC" id="2.5.1.18"/>
    </reaction>
</comment>
<dbReference type="PANTHER" id="PTHR11571:SF224">
    <property type="entry name" value="HEMATOPOIETIC PROSTAGLANDIN D SYNTHASE"/>
    <property type="match status" value="1"/>
</dbReference>
<dbReference type="GO" id="GO:0006749">
    <property type="term" value="P:glutathione metabolic process"/>
    <property type="evidence" value="ECO:0000318"/>
    <property type="project" value="GO_Central"/>
</dbReference>
<dbReference type="GO" id="GO:0004364">
    <property type="term" value="F:glutathione transferase activity"/>
    <property type="evidence" value="ECO:0000318"/>
    <property type="project" value="GO_Central"/>
</dbReference>
<keyword evidence="9" id="KW-1185">Reference proteome</keyword>
<dbReference type="InterPro" id="IPR036282">
    <property type="entry name" value="Glutathione-S-Trfase_C_sf"/>
</dbReference>
<dbReference type="InterPro" id="IPR050213">
    <property type="entry name" value="GST_superfamily"/>
</dbReference>
<gene>
    <name evidence="8" type="primary">AUGUSTUS-3.0.2_03231</name>
    <name evidence="8" type="ORF">TcasGA2_TC003231</name>
</gene>
<sequence>MSPLYKLTYFATPGRAEAIRFLFSYAAVEFEDVRIAYEDWPALKNQTPFGFLPMLEHEGKKAHQSVAIMRYVAKQVKLAGNDDWEDLEIDATVDTLRDCSSKFHPLRLETDEEKKKALLEQLFKETVPYFMRRFEALVQKNNGYLALGRLTWADLYFVASIAAGVKQYTDIDIIKEYKTLAELRTKVLENPRIKKYLENQPKL</sequence>
<dbReference type="HOGENOM" id="CLU_039475_1_0_1"/>
<evidence type="ECO:0000256" key="5">
    <source>
        <dbReference type="ARBA" id="ARBA00047960"/>
    </source>
</evidence>
<dbReference type="CDD" id="cd03039">
    <property type="entry name" value="GST_N_Sigma_like"/>
    <property type="match status" value="1"/>
</dbReference>
<dbReference type="PROSITE" id="PS50405">
    <property type="entry name" value="GST_CTER"/>
    <property type="match status" value="1"/>
</dbReference>
<feature type="domain" description="GST C-terminal" evidence="7">
    <location>
        <begin position="82"/>
        <end position="203"/>
    </location>
</feature>
<dbReference type="PhylomeDB" id="D6WE51"/>
<dbReference type="FunFam" id="1.20.1050.10:FF:000030">
    <property type="entry name" value="Glutathione S-transferase S1"/>
    <property type="match status" value="1"/>
</dbReference>
<evidence type="ECO:0000313" key="9">
    <source>
        <dbReference type="Proteomes" id="UP000007266"/>
    </source>
</evidence>
<dbReference type="EMBL" id="KQ971318">
    <property type="protein sequence ID" value="EFA00385.1"/>
    <property type="molecule type" value="Genomic_DNA"/>
</dbReference>
<dbReference type="SUPFAM" id="SSF47616">
    <property type="entry name" value="GST C-terminal domain-like"/>
    <property type="match status" value="1"/>
</dbReference>
<dbReference type="FunFam" id="3.40.30.10:FF:000035">
    <property type="entry name" value="hematopoietic prostaglandin D synthase"/>
    <property type="match status" value="1"/>
</dbReference>
<dbReference type="PROSITE" id="PS50404">
    <property type="entry name" value="GST_NTER"/>
    <property type="match status" value="1"/>
</dbReference>
<dbReference type="GO" id="GO:0004602">
    <property type="term" value="F:glutathione peroxidase activity"/>
    <property type="evidence" value="ECO:0007669"/>
    <property type="project" value="UniProtKB-ARBA"/>
</dbReference>
<dbReference type="CDD" id="cd03192">
    <property type="entry name" value="GST_C_Sigma_like"/>
    <property type="match status" value="1"/>
</dbReference>
<feature type="domain" description="GST N-terminal" evidence="6">
    <location>
        <begin position="3"/>
        <end position="80"/>
    </location>
</feature>
<dbReference type="SMR" id="D6WE51"/>
<dbReference type="eggNOG" id="KOG1695">
    <property type="taxonomic scope" value="Eukaryota"/>
</dbReference>
<dbReference type="Gene3D" id="3.40.30.10">
    <property type="entry name" value="Glutaredoxin"/>
    <property type="match status" value="1"/>
</dbReference>
<evidence type="ECO:0000256" key="4">
    <source>
        <dbReference type="ARBA" id="ARBA00038317"/>
    </source>
</evidence>
<evidence type="ECO:0000256" key="2">
    <source>
        <dbReference type="ARBA" id="ARBA00012452"/>
    </source>
</evidence>
<proteinExistence type="inferred from homology"/>
<dbReference type="EC" id="2.5.1.18" evidence="2"/>
<dbReference type="InParanoid" id="D6WE51"/>
<evidence type="ECO:0000313" key="8">
    <source>
        <dbReference type="EMBL" id="EFA00385.1"/>
    </source>
</evidence>
<keyword evidence="3" id="KW-0808">Transferase</keyword>
<dbReference type="PANTHER" id="PTHR11571">
    <property type="entry name" value="GLUTATHIONE S-TRANSFERASE"/>
    <property type="match status" value="1"/>
</dbReference>
<reference evidence="8 9" key="2">
    <citation type="journal article" date="2010" name="Nucleic Acids Res.">
        <title>BeetleBase in 2010: revisions to provide comprehensive genomic information for Tribolium castaneum.</title>
        <authorList>
            <person name="Kim H.S."/>
            <person name="Murphy T."/>
            <person name="Xia J."/>
            <person name="Caragea D."/>
            <person name="Park Y."/>
            <person name="Beeman R.W."/>
            <person name="Lorenzen M.D."/>
            <person name="Butcher S."/>
            <person name="Manak J.R."/>
            <person name="Brown S.J."/>
        </authorList>
    </citation>
    <scope>GENOME REANNOTATION</scope>
    <source>
        <strain evidence="8 9">Georgia GA2</strain>
    </source>
</reference>
<reference evidence="8 9" key="1">
    <citation type="journal article" date="2008" name="Nature">
        <title>The genome of the model beetle and pest Tribolium castaneum.</title>
        <authorList>
            <consortium name="Tribolium Genome Sequencing Consortium"/>
            <person name="Richards S."/>
            <person name="Gibbs R.A."/>
            <person name="Weinstock G.M."/>
            <person name="Brown S.J."/>
            <person name="Denell R."/>
            <person name="Beeman R.W."/>
            <person name="Gibbs R."/>
            <person name="Beeman R.W."/>
            <person name="Brown S.J."/>
            <person name="Bucher G."/>
            <person name="Friedrich M."/>
            <person name="Grimmelikhuijzen C.J."/>
            <person name="Klingler M."/>
            <person name="Lorenzen M."/>
            <person name="Richards S."/>
            <person name="Roth S."/>
            <person name="Schroder R."/>
            <person name="Tautz D."/>
            <person name="Zdobnov E.M."/>
            <person name="Muzny D."/>
            <person name="Gibbs R.A."/>
            <person name="Weinstock G.M."/>
            <person name="Attaway T."/>
            <person name="Bell S."/>
            <person name="Buhay C.J."/>
            <person name="Chandrabose M.N."/>
            <person name="Chavez D."/>
            <person name="Clerk-Blankenburg K.P."/>
            <person name="Cree A."/>
            <person name="Dao M."/>
            <person name="Davis C."/>
            <person name="Chacko J."/>
            <person name="Dinh H."/>
            <person name="Dugan-Rocha S."/>
            <person name="Fowler G."/>
            <person name="Garner T.T."/>
            <person name="Garnes J."/>
            <person name="Gnirke A."/>
            <person name="Hawes A."/>
            <person name="Hernandez J."/>
            <person name="Hines S."/>
            <person name="Holder M."/>
            <person name="Hume J."/>
            <person name="Jhangiani S.N."/>
            <person name="Joshi V."/>
            <person name="Khan Z.M."/>
            <person name="Jackson L."/>
            <person name="Kovar C."/>
            <person name="Kowis A."/>
            <person name="Lee S."/>
            <person name="Lewis L.R."/>
            <person name="Margolis J."/>
            <person name="Morgan M."/>
            <person name="Nazareth L.V."/>
            <person name="Nguyen N."/>
            <person name="Okwuonu G."/>
            <person name="Parker D."/>
            <person name="Richards S."/>
            <person name="Ruiz S.J."/>
            <person name="Santibanez J."/>
            <person name="Savard J."/>
            <person name="Scherer S.E."/>
            <person name="Schneider B."/>
            <person name="Sodergren E."/>
            <person name="Tautz D."/>
            <person name="Vattahil S."/>
            <person name="Villasana D."/>
            <person name="White C.S."/>
            <person name="Wright R."/>
            <person name="Park Y."/>
            <person name="Beeman R.W."/>
            <person name="Lord J."/>
            <person name="Oppert B."/>
            <person name="Lorenzen M."/>
            <person name="Brown S."/>
            <person name="Wang L."/>
            <person name="Savard J."/>
            <person name="Tautz D."/>
            <person name="Richards S."/>
            <person name="Weinstock G."/>
            <person name="Gibbs R.A."/>
            <person name="Liu Y."/>
            <person name="Worley K."/>
            <person name="Weinstock G."/>
            <person name="Elsik C.G."/>
            <person name="Reese J.T."/>
            <person name="Elhaik E."/>
            <person name="Landan G."/>
            <person name="Graur D."/>
            <person name="Arensburger P."/>
            <person name="Atkinson P."/>
            <person name="Beeman R.W."/>
            <person name="Beidler J."/>
            <person name="Brown S.J."/>
            <person name="Demuth J.P."/>
            <person name="Drury D.W."/>
            <person name="Du Y.Z."/>
            <person name="Fujiwara H."/>
            <person name="Lorenzen M."/>
            <person name="Maselli V."/>
            <person name="Osanai M."/>
            <person name="Park Y."/>
            <person name="Robertson H.M."/>
            <person name="Tu Z."/>
            <person name="Wang J.J."/>
            <person name="Wang S."/>
            <person name="Richards S."/>
            <person name="Song H."/>
            <person name="Zhang L."/>
            <person name="Sodergren E."/>
            <person name="Werner D."/>
            <person name="Stanke M."/>
            <person name="Morgenstern B."/>
            <person name="Solovyev V."/>
            <person name="Kosarev P."/>
            <person name="Brown G."/>
            <person name="Chen H.C."/>
            <person name="Ermolaeva O."/>
            <person name="Hlavina W."/>
            <person name="Kapustin Y."/>
            <person name="Kiryutin B."/>
            <person name="Kitts P."/>
            <person name="Maglott D."/>
            <person name="Pruitt K."/>
            <person name="Sapojnikov V."/>
            <person name="Souvorov A."/>
            <person name="Mackey A.J."/>
            <person name="Waterhouse R.M."/>
            <person name="Wyder S."/>
            <person name="Zdobnov E.M."/>
            <person name="Zdobnov E.M."/>
            <person name="Wyder S."/>
            <person name="Kriventseva E.V."/>
            <person name="Kadowaki T."/>
            <person name="Bork P."/>
            <person name="Aranda M."/>
            <person name="Bao R."/>
            <person name="Beermann A."/>
            <person name="Berns N."/>
            <person name="Bolognesi R."/>
            <person name="Bonneton F."/>
            <person name="Bopp D."/>
            <person name="Brown S.J."/>
            <person name="Bucher G."/>
            <person name="Butts T."/>
            <person name="Chaumot A."/>
            <person name="Denell R.E."/>
            <person name="Ferrier D.E."/>
            <person name="Friedrich M."/>
            <person name="Gordon C.M."/>
            <person name="Jindra M."/>
            <person name="Klingler M."/>
            <person name="Lan Q."/>
            <person name="Lattorff H.M."/>
            <person name="Laudet V."/>
            <person name="von Levetsow C."/>
            <person name="Liu Z."/>
            <person name="Lutz R."/>
            <person name="Lynch J.A."/>
            <person name="da Fonseca R.N."/>
            <person name="Posnien N."/>
            <person name="Reuter R."/>
            <person name="Roth S."/>
            <person name="Savard J."/>
            <person name="Schinko J.B."/>
            <person name="Schmitt C."/>
            <person name="Schoppmeier M."/>
            <person name="Schroder R."/>
            <person name="Shippy T.D."/>
            <person name="Simonnet F."/>
            <person name="Marques-Souza H."/>
            <person name="Tautz D."/>
            <person name="Tomoyasu Y."/>
            <person name="Trauner J."/>
            <person name="Van der Zee M."/>
            <person name="Vervoort M."/>
            <person name="Wittkopp N."/>
            <person name="Wimmer E.A."/>
            <person name="Yang X."/>
            <person name="Jones A.K."/>
            <person name="Sattelle D.B."/>
            <person name="Ebert P.R."/>
            <person name="Nelson D."/>
            <person name="Scott J.G."/>
            <person name="Beeman R.W."/>
            <person name="Muthukrishnan S."/>
            <person name="Kramer K.J."/>
            <person name="Arakane Y."/>
            <person name="Beeman R.W."/>
            <person name="Zhu Q."/>
            <person name="Hogenkamp D."/>
            <person name="Dixit R."/>
            <person name="Oppert B."/>
            <person name="Jiang H."/>
            <person name="Zou Z."/>
            <person name="Marshall J."/>
            <person name="Elpidina E."/>
            <person name="Vinokurov K."/>
            <person name="Oppert C."/>
            <person name="Zou Z."/>
            <person name="Evans J."/>
            <person name="Lu Z."/>
            <person name="Zhao P."/>
            <person name="Sumathipala N."/>
            <person name="Altincicek B."/>
            <person name="Vilcinskas A."/>
            <person name="Williams M."/>
            <person name="Hultmark D."/>
            <person name="Hetru C."/>
            <person name="Jiang H."/>
            <person name="Grimmelikhuijzen C.J."/>
            <person name="Hauser F."/>
            <person name="Cazzamali G."/>
            <person name="Williamson M."/>
            <person name="Park Y."/>
            <person name="Li B."/>
            <person name="Tanaka Y."/>
            <person name="Predel R."/>
            <person name="Neupert S."/>
            <person name="Schachtner J."/>
            <person name="Verleyen P."/>
            <person name="Raible F."/>
            <person name="Bork P."/>
            <person name="Friedrich M."/>
            <person name="Walden K.K."/>
            <person name="Robertson H.M."/>
            <person name="Angeli S."/>
            <person name="Foret S."/>
            <person name="Bucher G."/>
            <person name="Schuetz S."/>
            <person name="Maleszka R."/>
            <person name="Wimmer E.A."/>
            <person name="Beeman R.W."/>
            <person name="Lorenzen M."/>
            <person name="Tomoyasu Y."/>
            <person name="Miller S.C."/>
            <person name="Grossmann D."/>
            <person name="Bucher G."/>
        </authorList>
    </citation>
    <scope>NUCLEOTIDE SEQUENCE [LARGE SCALE GENOMIC DNA]</scope>
    <source>
        <strain evidence="8 9">Georgia GA2</strain>
    </source>
</reference>
<organism evidence="8 9">
    <name type="scientific">Tribolium castaneum</name>
    <name type="common">Red flour beetle</name>
    <dbReference type="NCBI Taxonomy" id="7070"/>
    <lineage>
        <taxon>Eukaryota</taxon>
        <taxon>Metazoa</taxon>
        <taxon>Ecdysozoa</taxon>
        <taxon>Arthropoda</taxon>
        <taxon>Hexapoda</taxon>
        <taxon>Insecta</taxon>
        <taxon>Pterygota</taxon>
        <taxon>Neoptera</taxon>
        <taxon>Endopterygota</taxon>
        <taxon>Coleoptera</taxon>
        <taxon>Polyphaga</taxon>
        <taxon>Cucujiformia</taxon>
        <taxon>Tenebrionidae</taxon>
        <taxon>Tenebrionidae incertae sedis</taxon>
        <taxon>Tribolium</taxon>
    </lineage>
</organism>
<dbReference type="Proteomes" id="UP000007266">
    <property type="component" value="Linkage group 3"/>
</dbReference>
<dbReference type="SFLD" id="SFLDS00019">
    <property type="entry name" value="Glutathione_Transferase_(cytos"/>
    <property type="match status" value="1"/>
</dbReference>
<dbReference type="STRING" id="7070.D6WE51"/>
<dbReference type="Pfam" id="PF02798">
    <property type="entry name" value="GST_N"/>
    <property type="match status" value="1"/>
</dbReference>
<dbReference type="InterPro" id="IPR010987">
    <property type="entry name" value="Glutathione-S-Trfase_C-like"/>
</dbReference>
<dbReference type="InterPro" id="IPR004046">
    <property type="entry name" value="GST_C"/>
</dbReference>
<dbReference type="InterPro" id="IPR004045">
    <property type="entry name" value="Glutathione_S-Trfase_N"/>
</dbReference>